<dbReference type="InterPro" id="IPR005119">
    <property type="entry name" value="LysR_subst-bd"/>
</dbReference>
<reference evidence="3" key="1">
    <citation type="journal article" date="2019" name="Int. J. Syst. Evol. Microbiol.">
        <title>The Global Catalogue of Microorganisms (GCM) 10K type strain sequencing project: providing services to taxonomists for standard genome sequencing and annotation.</title>
        <authorList>
            <consortium name="The Broad Institute Genomics Platform"/>
            <consortium name="The Broad Institute Genome Sequencing Center for Infectious Disease"/>
            <person name="Wu L."/>
            <person name="Ma J."/>
        </authorList>
    </citation>
    <scope>NUCLEOTIDE SEQUENCE [LARGE SCALE GENOMIC DNA]</scope>
    <source>
        <strain evidence="3">JCM 30346</strain>
    </source>
</reference>
<keyword evidence="3" id="KW-1185">Reference proteome</keyword>
<proteinExistence type="predicted"/>
<accession>A0ABW1NBF1</accession>
<name>A0ABW1NBF1_9ACTN</name>
<evidence type="ECO:0000259" key="1">
    <source>
        <dbReference type="Pfam" id="PF03466"/>
    </source>
</evidence>
<evidence type="ECO:0000313" key="3">
    <source>
        <dbReference type="Proteomes" id="UP001596137"/>
    </source>
</evidence>
<sequence>MSCPIRAIALRGVLAAVSAGVGITVLPRYLCARELAGGELVALLQPEVPPINTLVLATRAGATSLPHIAAVQNELLAAARSW</sequence>
<dbReference type="SUPFAM" id="SSF53850">
    <property type="entry name" value="Periplasmic binding protein-like II"/>
    <property type="match status" value="1"/>
</dbReference>
<comment type="caution">
    <text evidence="2">The sequence shown here is derived from an EMBL/GenBank/DDBJ whole genome shotgun (WGS) entry which is preliminary data.</text>
</comment>
<feature type="domain" description="LysR substrate-binding" evidence="1">
    <location>
        <begin position="12"/>
        <end position="78"/>
    </location>
</feature>
<evidence type="ECO:0000313" key="2">
    <source>
        <dbReference type="EMBL" id="MFC6080162.1"/>
    </source>
</evidence>
<organism evidence="2 3">
    <name type="scientific">Sphaerisporangium aureirubrum</name>
    <dbReference type="NCBI Taxonomy" id="1544736"/>
    <lineage>
        <taxon>Bacteria</taxon>
        <taxon>Bacillati</taxon>
        <taxon>Actinomycetota</taxon>
        <taxon>Actinomycetes</taxon>
        <taxon>Streptosporangiales</taxon>
        <taxon>Streptosporangiaceae</taxon>
        <taxon>Sphaerisporangium</taxon>
    </lineage>
</organism>
<protein>
    <submittedName>
        <fullName evidence="2">LysR substrate-binding domain-containing protein</fullName>
    </submittedName>
</protein>
<dbReference type="Proteomes" id="UP001596137">
    <property type="component" value="Unassembled WGS sequence"/>
</dbReference>
<gene>
    <name evidence="2" type="ORF">ACFP1K_03255</name>
</gene>
<dbReference type="Pfam" id="PF03466">
    <property type="entry name" value="LysR_substrate"/>
    <property type="match status" value="1"/>
</dbReference>
<dbReference type="EMBL" id="JBHSRF010000003">
    <property type="protein sequence ID" value="MFC6080162.1"/>
    <property type="molecule type" value="Genomic_DNA"/>
</dbReference>
<dbReference type="RefSeq" id="WP_380746942.1">
    <property type="nucleotide sequence ID" value="NZ_JBHSRF010000003.1"/>
</dbReference>
<dbReference type="Gene3D" id="3.40.190.290">
    <property type="match status" value="1"/>
</dbReference>